<reference evidence="1 2" key="1">
    <citation type="submission" date="2015-09" db="EMBL/GenBank/DDBJ databases">
        <title>A metagenomics-based metabolic model of nitrate-dependent anaerobic oxidation of methane by Methanoperedens-like archaea.</title>
        <authorList>
            <person name="Arshad A."/>
            <person name="Speth D.R."/>
            <person name="De Graaf R.M."/>
            <person name="Op Den Camp H.J."/>
            <person name="Jetten M.S."/>
            <person name="Welte C.U."/>
        </authorList>
    </citation>
    <scope>NUCLEOTIDE SEQUENCE [LARGE SCALE GENOMIC DNA]</scope>
</reference>
<gene>
    <name evidence="1" type="ORF">MPEBLZ_03619</name>
</gene>
<evidence type="ECO:0008006" key="3">
    <source>
        <dbReference type="Google" id="ProtNLM"/>
    </source>
</evidence>
<dbReference type="Pfam" id="PF10049">
    <property type="entry name" value="DUF2283"/>
    <property type="match status" value="1"/>
</dbReference>
<comment type="caution">
    <text evidence="1">The sequence shown here is derived from an EMBL/GenBank/DDBJ whole genome shotgun (WGS) entry which is preliminary data.</text>
</comment>
<dbReference type="Proteomes" id="UP000050360">
    <property type="component" value="Unassembled WGS sequence"/>
</dbReference>
<dbReference type="EMBL" id="LKCM01000295">
    <property type="protein sequence ID" value="KPQ41833.1"/>
    <property type="molecule type" value="Genomic_DNA"/>
</dbReference>
<protein>
    <recommendedName>
        <fullName evidence="3">DUF2283 domain-containing protein</fullName>
    </recommendedName>
</protein>
<proteinExistence type="predicted"/>
<evidence type="ECO:0000313" key="1">
    <source>
        <dbReference type="EMBL" id="KPQ41833.1"/>
    </source>
</evidence>
<accession>A0A0P8A1G3</accession>
<organism evidence="1 2">
    <name type="scientific">Candidatus Methanoperedens nitratireducens</name>
    <dbReference type="NCBI Taxonomy" id="1392998"/>
    <lineage>
        <taxon>Archaea</taxon>
        <taxon>Methanobacteriati</taxon>
        <taxon>Methanobacteriota</taxon>
        <taxon>Stenosarchaea group</taxon>
        <taxon>Methanomicrobia</taxon>
        <taxon>Methanosarcinales</taxon>
        <taxon>ANME-2 cluster</taxon>
        <taxon>Candidatus Methanoperedentaceae</taxon>
        <taxon>Candidatus Methanoperedens</taxon>
    </lineage>
</organism>
<dbReference type="PANTHER" id="PTHR37029">
    <property type="entry name" value="SSR1768 PROTEIN"/>
    <property type="match status" value="1"/>
</dbReference>
<dbReference type="InterPro" id="IPR019270">
    <property type="entry name" value="DUF2283"/>
</dbReference>
<dbReference type="PANTHER" id="PTHR37029:SF1">
    <property type="entry name" value="SSR1768 PROTEIN"/>
    <property type="match status" value="1"/>
</dbReference>
<dbReference type="AlphaFoldDB" id="A0A0P8A1G3"/>
<sequence length="72" mass="8004">MNITYDKDADCLYIQFQQGKVQKTKKIEEGIMVDLDDKGRIFGIEIVGVSERMSIASLGKINIDMPVEGVPA</sequence>
<name>A0A0P8A1G3_9EURY</name>
<evidence type="ECO:0000313" key="2">
    <source>
        <dbReference type="Proteomes" id="UP000050360"/>
    </source>
</evidence>